<comment type="similarity">
    <text evidence="1">Belongs to the LacAB/RpiB family.</text>
</comment>
<feature type="binding site" evidence="3">
    <location>
        <position position="111"/>
    </location>
    <ligand>
        <name>D-ribulose 5-phosphate</name>
        <dbReference type="ChEBI" id="CHEBI:58121"/>
    </ligand>
</feature>
<name>A0A224AKX3_9FLAO</name>
<evidence type="ECO:0000256" key="2">
    <source>
        <dbReference type="PIRSR" id="PIRSR005384-1"/>
    </source>
</evidence>
<feature type="binding site" evidence="3">
    <location>
        <begin position="8"/>
        <end position="9"/>
    </location>
    <ligand>
        <name>D-ribulose 5-phosphate</name>
        <dbReference type="ChEBI" id="CHEBI:58121"/>
    </ligand>
</feature>
<dbReference type="PANTHER" id="PTHR30345">
    <property type="entry name" value="RIBOSE-5-PHOSPHATE ISOMERASE B"/>
    <property type="match status" value="1"/>
</dbReference>
<feature type="binding site" evidence="3">
    <location>
        <begin position="68"/>
        <end position="72"/>
    </location>
    <ligand>
        <name>D-ribulose 5-phosphate</name>
        <dbReference type="ChEBI" id="CHEBI:58121"/>
    </ligand>
</feature>
<evidence type="ECO:0000256" key="1">
    <source>
        <dbReference type="ARBA" id="ARBA00008754"/>
    </source>
</evidence>
<dbReference type="GO" id="GO:0019316">
    <property type="term" value="P:D-allose catabolic process"/>
    <property type="evidence" value="ECO:0007669"/>
    <property type="project" value="TreeGrafter"/>
</dbReference>
<dbReference type="InterPro" id="IPR036569">
    <property type="entry name" value="RpiB_LacA_LacB_sf"/>
</dbReference>
<gene>
    <name evidence="4" type="primary">rpiB</name>
    <name evidence="4" type="ORF">STAT_351</name>
</gene>
<feature type="binding site" evidence="3">
    <location>
        <position position="134"/>
    </location>
    <ligand>
        <name>D-ribulose 5-phosphate</name>
        <dbReference type="ChEBI" id="CHEBI:58121"/>
    </ligand>
</feature>
<keyword evidence="5" id="KW-1185">Reference proteome</keyword>
<dbReference type="Proteomes" id="UP000263619">
    <property type="component" value="Chromosome"/>
</dbReference>
<dbReference type="InterPro" id="IPR003500">
    <property type="entry name" value="RpiB_LacA_LacB"/>
</dbReference>
<dbReference type="RefSeq" id="WP_119305534.1">
    <property type="nucleotide sequence ID" value="NZ_AP014608.1"/>
</dbReference>
<accession>A0A224AKX3</accession>
<feature type="active site" description="Proton donor" evidence="2">
    <location>
        <position position="100"/>
    </location>
</feature>
<reference evidence="4 5" key="1">
    <citation type="submission" date="2014-06" db="EMBL/GenBank/DDBJ databases">
        <title>Genome sequence of the intracellular symbiont Blattabacterium cuenoti, strain STAT from the wood feeding cockroach Salganea taiwanensis taiwanensis.</title>
        <authorList>
            <person name="Kinjo Y."/>
            <person name="Ohkuma M."/>
            <person name="Tokuda G."/>
        </authorList>
    </citation>
    <scope>NUCLEOTIDE SEQUENCE [LARGE SCALE GENOMIC DNA]</scope>
    <source>
        <strain evidence="4 5">STAT</strain>
    </source>
</reference>
<sequence>MLIAIGSDHTGIHYKYAINNFLIEQGYKIKDFGFSENNGKRVDYPDFIHPTAKFVNQGKANFGIIICGSGNGAAMTANKYNKIRAALVWNKEIAILARKHNNANVISFPARFINKSEIIEIVEIFLKTNFEGGRHKRRIEKIPKILSSSAG</sequence>
<dbReference type="GO" id="GO:0009052">
    <property type="term" value="P:pentose-phosphate shunt, non-oxidative branch"/>
    <property type="evidence" value="ECO:0007669"/>
    <property type="project" value="TreeGrafter"/>
</dbReference>
<dbReference type="GO" id="GO:0004751">
    <property type="term" value="F:ribose-5-phosphate isomerase activity"/>
    <property type="evidence" value="ECO:0007669"/>
    <property type="project" value="TreeGrafter"/>
</dbReference>
<protein>
    <submittedName>
        <fullName evidence="4">Ribose 5-phosphate isomerase B</fullName>
    </submittedName>
</protein>
<organism evidence="4 5">
    <name type="scientific">Blattabacterium cuenoti STAT</name>
    <dbReference type="NCBI Taxonomy" id="1457030"/>
    <lineage>
        <taxon>Bacteria</taxon>
        <taxon>Pseudomonadati</taxon>
        <taxon>Bacteroidota</taxon>
        <taxon>Flavobacteriia</taxon>
        <taxon>Flavobacteriales</taxon>
        <taxon>Blattabacteriaceae</taxon>
        <taxon>Blattabacterium</taxon>
    </lineage>
</organism>
<evidence type="ECO:0000313" key="4">
    <source>
        <dbReference type="EMBL" id="BBA17270.1"/>
    </source>
</evidence>
<dbReference type="SUPFAM" id="SSF89623">
    <property type="entry name" value="Ribose/Galactose isomerase RpiB/AlsB"/>
    <property type="match status" value="1"/>
</dbReference>
<feature type="active site" description="Proton acceptor" evidence="2">
    <location>
        <position position="67"/>
    </location>
</feature>
<dbReference type="EMBL" id="AP014608">
    <property type="protein sequence ID" value="BBA17270.1"/>
    <property type="molecule type" value="Genomic_DNA"/>
</dbReference>
<dbReference type="PIRSF" id="PIRSF005384">
    <property type="entry name" value="RpiB_LacA_B"/>
    <property type="match status" value="1"/>
</dbReference>
<dbReference type="OrthoDB" id="1778624at2"/>
<feature type="binding site" evidence="3">
    <location>
        <position position="138"/>
    </location>
    <ligand>
        <name>D-ribulose 5-phosphate</name>
        <dbReference type="ChEBI" id="CHEBI:58121"/>
    </ligand>
</feature>
<feature type="binding site" evidence="3">
    <location>
        <position position="101"/>
    </location>
    <ligand>
        <name>D-ribulose 5-phosphate</name>
        <dbReference type="ChEBI" id="CHEBI:58121"/>
    </ligand>
</feature>
<dbReference type="Pfam" id="PF02502">
    <property type="entry name" value="LacAB_rpiB"/>
    <property type="match status" value="1"/>
</dbReference>
<keyword evidence="4" id="KW-0413">Isomerase</keyword>
<dbReference type="NCBIfam" id="NF004051">
    <property type="entry name" value="PRK05571.1"/>
    <property type="match status" value="1"/>
</dbReference>
<evidence type="ECO:0000313" key="5">
    <source>
        <dbReference type="Proteomes" id="UP000263619"/>
    </source>
</evidence>
<dbReference type="Gene3D" id="3.40.1400.10">
    <property type="entry name" value="Sugar-phosphate isomerase, RpiB/LacA/LacB"/>
    <property type="match status" value="1"/>
</dbReference>
<proteinExistence type="inferred from homology"/>
<evidence type="ECO:0000256" key="3">
    <source>
        <dbReference type="PIRSR" id="PIRSR005384-2"/>
    </source>
</evidence>
<dbReference type="AlphaFoldDB" id="A0A224AKX3"/>
<dbReference type="PANTHER" id="PTHR30345:SF0">
    <property type="entry name" value="DNA DAMAGE-REPAIR_TOLERATION PROTEIN DRT102"/>
    <property type="match status" value="1"/>
</dbReference>
<dbReference type="NCBIfam" id="TIGR00689">
    <property type="entry name" value="rpiB_lacA_lacB"/>
    <property type="match status" value="1"/>
</dbReference>